<name>A0AAW1I542_SAPOF</name>
<proteinExistence type="predicted"/>
<dbReference type="AlphaFoldDB" id="A0AAW1I542"/>
<comment type="caution">
    <text evidence="1">The sequence shown here is derived from an EMBL/GenBank/DDBJ whole genome shotgun (WGS) entry which is preliminary data.</text>
</comment>
<dbReference type="EMBL" id="JBDFQZ010000010">
    <property type="protein sequence ID" value="KAK9684666.1"/>
    <property type="molecule type" value="Genomic_DNA"/>
</dbReference>
<dbReference type="Proteomes" id="UP001443914">
    <property type="component" value="Unassembled WGS sequence"/>
</dbReference>
<sequence>MKSKKPNPDSNSNSNSNSLLVRLQVFSNSLLVRLQATADMRIQDCLSPIDAERLQNIGVVFESNQGTLLVQPSDETLKLVEPTTDGSIPEKAIFSFSDSSKSECLRAFYKYYENRYLGKYIRSRVSPALSEYFWESEENDIQVEFRSPVPDFPPPGKLRVVPSNGSREKPGAEYCLSACDDGTVKWLPESECVINGSHVWTVHLFELRFRGPLYLRDRLQMTKPSVYNNCMIKTYIGWNVTKSGKQVIGPVNCRYH</sequence>
<evidence type="ECO:0000313" key="2">
    <source>
        <dbReference type="Proteomes" id="UP001443914"/>
    </source>
</evidence>
<keyword evidence="2" id="KW-1185">Reference proteome</keyword>
<reference evidence="1" key="1">
    <citation type="submission" date="2024-03" db="EMBL/GenBank/DDBJ databases">
        <title>WGS assembly of Saponaria officinalis var. Norfolk2.</title>
        <authorList>
            <person name="Jenkins J."/>
            <person name="Shu S."/>
            <person name="Grimwood J."/>
            <person name="Barry K."/>
            <person name="Goodstein D."/>
            <person name="Schmutz J."/>
            <person name="Leebens-Mack J."/>
            <person name="Osbourn A."/>
        </authorList>
    </citation>
    <scope>NUCLEOTIDE SEQUENCE [LARGE SCALE GENOMIC DNA]</scope>
    <source>
        <strain evidence="1">JIC</strain>
    </source>
</reference>
<evidence type="ECO:0000313" key="1">
    <source>
        <dbReference type="EMBL" id="KAK9684666.1"/>
    </source>
</evidence>
<accession>A0AAW1I542</accession>
<organism evidence="1 2">
    <name type="scientific">Saponaria officinalis</name>
    <name type="common">Common soapwort</name>
    <name type="synonym">Lychnis saponaria</name>
    <dbReference type="NCBI Taxonomy" id="3572"/>
    <lineage>
        <taxon>Eukaryota</taxon>
        <taxon>Viridiplantae</taxon>
        <taxon>Streptophyta</taxon>
        <taxon>Embryophyta</taxon>
        <taxon>Tracheophyta</taxon>
        <taxon>Spermatophyta</taxon>
        <taxon>Magnoliopsida</taxon>
        <taxon>eudicotyledons</taxon>
        <taxon>Gunneridae</taxon>
        <taxon>Pentapetalae</taxon>
        <taxon>Caryophyllales</taxon>
        <taxon>Caryophyllaceae</taxon>
        <taxon>Caryophylleae</taxon>
        <taxon>Saponaria</taxon>
    </lineage>
</organism>
<protein>
    <submittedName>
        <fullName evidence="1">Uncharacterized protein</fullName>
    </submittedName>
</protein>
<gene>
    <name evidence="1" type="ORF">RND81_10G224000</name>
</gene>